<keyword evidence="3" id="KW-1185">Reference proteome</keyword>
<feature type="region of interest" description="Disordered" evidence="1">
    <location>
        <begin position="1"/>
        <end position="24"/>
    </location>
</feature>
<comment type="caution">
    <text evidence="2">The sequence shown here is derived from an EMBL/GenBank/DDBJ whole genome shotgun (WGS) entry which is preliminary data.</text>
</comment>
<evidence type="ECO:0000313" key="2">
    <source>
        <dbReference type="EMBL" id="KAK3279323.1"/>
    </source>
</evidence>
<reference evidence="2 3" key="1">
    <citation type="journal article" date="2015" name="Genome Biol. Evol.">
        <title>Comparative Genomics of a Bacterivorous Green Alga Reveals Evolutionary Causalities and Consequences of Phago-Mixotrophic Mode of Nutrition.</title>
        <authorList>
            <person name="Burns J.A."/>
            <person name="Paasch A."/>
            <person name="Narechania A."/>
            <person name="Kim E."/>
        </authorList>
    </citation>
    <scope>NUCLEOTIDE SEQUENCE [LARGE SCALE GENOMIC DNA]</scope>
    <source>
        <strain evidence="2 3">PLY_AMNH</strain>
    </source>
</reference>
<gene>
    <name evidence="2" type="ORF">CYMTET_12788</name>
</gene>
<protein>
    <submittedName>
        <fullName evidence="2">Uncharacterized protein</fullName>
    </submittedName>
</protein>
<accession>A0AAE0GJZ6</accession>
<dbReference type="AlphaFoldDB" id="A0AAE0GJZ6"/>
<name>A0AAE0GJZ6_9CHLO</name>
<organism evidence="2 3">
    <name type="scientific">Cymbomonas tetramitiformis</name>
    <dbReference type="NCBI Taxonomy" id="36881"/>
    <lineage>
        <taxon>Eukaryota</taxon>
        <taxon>Viridiplantae</taxon>
        <taxon>Chlorophyta</taxon>
        <taxon>Pyramimonadophyceae</taxon>
        <taxon>Pyramimonadales</taxon>
        <taxon>Pyramimonadaceae</taxon>
        <taxon>Cymbomonas</taxon>
    </lineage>
</organism>
<dbReference type="EMBL" id="LGRX02005015">
    <property type="protein sequence ID" value="KAK3279323.1"/>
    <property type="molecule type" value="Genomic_DNA"/>
</dbReference>
<evidence type="ECO:0000313" key="3">
    <source>
        <dbReference type="Proteomes" id="UP001190700"/>
    </source>
</evidence>
<sequence>MIAHNQLKPASPASRLKPAQAGQFSKGSCGLELPFENWPACAGLIEPAGRTGRLELVVGDHIDGQSRNACLINTS</sequence>
<evidence type="ECO:0000256" key="1">
    <source>
        <dbReference type="SAM" id="MobiDB-lite"/>
    </source>
</evidence>
<proteinExistence type="predicted"/>
<dbReference type="Proteomes" id="UP001190700">
    <property type="component" value="Unassembled WGS sequence"/>
</dbReference>